<sequence length="101" mass="11004">MRPFGSLGPPTANLLDFLFCCDLFALPERCSVIRSGHTSLCGAAACSLHLRPRREERDSPVSSCRARREHVGGLFRSIAGGCRACFPSEPQRDRAASTPEI</sequence>
<reference evidence="1 2" key="1">
    <citation type="submission" date="2018-11" db="EMBL/GenBank/DDBJ databases">
        <authorList>
            <person name="Lopez-Roques C."/>
            <person name="Donnadieu C."/>
            <person name="Bouchez O."/>
            <person name="Klopp C."/>
            <person name="Cabau C."/>
            <person name="Zahm M."/>
        </authorList>
    </citation>
    <scope>NUCLEOTIDE SEQUENCE [LARGE SCALE GENOMIC DNA]</scope>
    <source>
        <strain evidence="1">RS831</strain>
        <tissue evidence="1">Whole body</tissue>
    </source>
</reference>
<evidence type="ECO:0000313" key="1">
    <source>
        <dbReference type="EMBL" id="RVE73504.1"/>
    </source>
</evidence>
<name>A0A3S2N4T7_ORYJA</name>
<dbReference type="EMBL" id="CM012441">
    <property type="protein sequence ID" value="RVE73504.1"/>
    <property type="molecule type" value="Genomic_DNA"/>
</dbReference>
<dbReference type="Proteomes" id="UP000283210">
    <property type="component" value="Chromosome 5"/>
</dbReference>
<dbReference type="AlphaFoldDB" id="A0A3S2N4T7"/>
<organism evidence="1 2">
    <name type="scientific">Oryzias javanicus</name>
    <name type="common">Javanese ricefish</name>
    <name type="synonym">Aplocheilus javanicus</name>
    <dbReference type="NCBI Taxonomy" id="123683"/>
    <lineage>
        <taxon>Eukaryota</taxon>
        <taxon>Metazoa</taxon>
        <taxon>Chordata</taxon>
        <taxon>Craniata</taxon>
        <taxon>Vertebrata</taxon>
        <taxon>Euteleostomi</taxon>
        <taxon>Actinopterygii</taxon>
        <taxon>Neopterygii</taxon>
        <taxon>Teleostei</taxon>
        <taxon>Neoteleostei</taxon>
        <taxon>Acanthomorphata</taxon>
        <taxon>Ovalentaria</taxon>
        <taxon>Atherinomorphae</taxon>
        <taxon>Beloniformes</taxon>
        <taxon>Adrianichthyidae</taxon>
        <taxon>Oryziinae</taxon>
        <taxon>Oryzias</taxon>
    </lineage>
</organism>
<reference evidence="1 2" key="2">
    <citation type="submission" date="2019-01" db="EMBL/GenBank/DDBJ databases">
        <title>A chromosome length genome reference of the Java medaka (oryzias javanicus).</title>
        <authorList>
            <person name="Herpin A."/>
            <person name="Takehana Y."/>
            <person name="Naruse K."/>
            <person name="Ansai S."/>
            <person name="Kawaguchi M."/>
        </authorList>
    </citation>
    <scope>NUCLEOTIDE SEQUENCE [LARGE SCALE GENOMIC DNA]</scope>
    <source>
        <strain evidence="1">RS831</strain>
        <tissue evidence="1">Whole body</tissue>
    </source>
</reference>
<accession>A0A3S2N4T7</accession>
<gene>
    <name evidence="1" type="ORF">OJAV_G00049880</name>
</gene>
<evidence type="ECO:0000313" key="2">
    <source>
        <dbReference type="Proteomes" id="UP000283210"/>
    </source>
</evidence>
<keyword evidence="2" id="KW-1185">Reference proteome</keyword>
<proteinExistence type="predicted"/>
<protein>
    <submittedName>
        <fullName evidence="1">Uncharacterized protein</fullName>
    </submittedName>
</protein>